<keyword evidence="7" id="KW-1185">Reference proteome</keyword>
<dbReference type="InterPro" id="IPR011333">
    <property type="entry name" value="SKP1/BTB/POZ_sf"/>
</dbReference>
<feature type="domain" description="BTB" evidence="4">
    <location>
        <begin position="58"/>
        <end position="130"/>
    </location>
</feature>
<dbReference type="SMART" id="SM00225">
    <property type="entry name" value="BTB"/>
    <property type="match status" value="3"/>
</dbReference>
<dbReference type="GO" id="GO:0051260">
    <property type="term" value="P:protein homooligomerization"/>
    <property type="evidence" value="ECO:0007669"/>
    <property type="project" value="InterPro"/>
</dbReference>
<protein>
    <recommendedName>
        <fullName evidence="8">TLDc domain-containing protein</fullName>
    </recommendedName>
</protein>
<feature type="transmembrane region" description="Helical" evidence="3">
    <location>
        <begin position="1011"/>
        <end position="1033"/>
    </location>
</feature>
<evidence type="ECO:0000256" key="3">
    <source>
        <dbReference type="SAM" id="Phobius"/>
    </source>
</evidence>
<dbReference type="GeneID" id="14872512"/>
<feature type="domain" description="TLDc" evidence="5">
    <location>
        <begin position="155"/>
        <end position="323"/>
    </location>
</feature>
<dbReference type="Gene3D" id="3.30.710.10">
    <property type="entry name" value="Potassium Channel Kv1.1, Chain A"/>
    <property type="match status" value="4"/>
</dbReference>
<evidence type="ECO:0000259" key="4">
    <source>
        <dbReference type="PROSITE" id="PS50097"/>
    </source>
</evidence>
<feature type="coiled-coil region" evidence="1">
    <location>
        <begin position="686"/>
        <end position="720"/>
    </location>
</feature>
<dbReference type="OrthoDB" id="17470at2759"/>
<dbReference type="InterPro" id="IPR000210">
    <property type="entry name" value="BTB/POZ_dom"/>
</dbReference>
<reference evidence="7" key="1">
    <citation type="journal article" date="2011" name="Genome Res.">
        <title>Phylogeny-wide analysis of social amoeba genomes highlights ancient origins for complex intercellular communication.</title>
        <authorList>
            <person name="Heidel A.J."/>
            <person name="Lawal H.M."/>
            <person name="Felder M."/>
            <person name="Schilde C."/>
            <person name="Helps N.R."/>
            <person name="Tunggal B."/>
            <person name="Rivero F."/>
            <person name="John U."/>
            <person name="Schleicher M."/>
            <person name="Eichinger L."/>
            <person name="Platzer M."/>
            <person name="Noegel A.A."/>
            <person name="Schaap P."/>
            <person name="Gloeckner G."/>
        </authorList>
    </citation>
    <scope>NUCLEOTIDE SEQUENCE [LARGE SCALE GENOMIC DNA]</scope>
    <source>
        <strain evidence="7">SH3</strain>
    </source>
</reference>
<feature type="domain" description="BTB" evidence="4">
    <location>
        <begin position="375"/>
        <end position="454"/>
    </location>
</feature>
<dbReference type="PROSITE" id="PS51886">
    <property type="entry name" value="TLDC"/>
    <property type="match status" value="3"/>
</dbReference>
<feature type="coiled-coil region" evidence="1">
    <location>
        <begin position="805"/>
        <end position="839"/>
    </location>
</feature>
<keyword evidence="3" id="KW-1133">Transmembrane helix</keyword>
<feature type="compositionally biased region" description="Acidic residues" evidence="2">
    <location>
        <begin position="1041"/>
        <end position="1052"/>
    </location>
</feature>
<feature type="coiled-coil region" evidence="1">
    <location>
        <begin position="13"/>
        <end position="47"/>
    </location>
</feature>
<keyword evidence="1" id="KW-0175">Coiled coil</keyword>
<feature type="domain" description="TLDc" evidence="5">
    <location>
        <begin position="891"/>
        <end position="1060"/>
    </location>
</feature>
<dbReference type="PANTHER" id="PTHR11145">
    <property type="entry name" value="BTB/POZ DOMAIN-CONTAINING ADAPTER FOR CUL3-MEDIATED RHOA DEGRADATION PROTEIN FAMILY MEMBER"/>
    <property type="match status" value="1"/>
</dbReference>
<evidence type="ECO:0000313" key="7">
    <source>
        <dbReference type="Proteomes" id="UP000007797"/>
    </source>
</evidence>
<dbReference type="STRING" id="1054147.F4PW74"/>
<evidence type="ECO:0008006" key="8">
    <source>
        <dbReference type="Google" id="ProtNLM"/>
    </source>
</evidence>
<organism evidence="6 7">
    <name type="scientific">Cavenderia fasciculata</name>
    <name type="common">Slime mold</name>
    <name type="synonym">Dictyostelium fasciculatum</name>
    <dbReference type="NCBI Taxonomy" id="261658"/>
    <lineage>
        <taxon>Eukaryota</taxon>
        <taxon>Amoebozoa</taxon>
        <taxon>Evosea</taxon>
        <taxon>Eumycetozoa</taxon>
        <taxon>Dictyostelia</taxon>
        <taxon>Acytosteliales</taxon>
        <taxon>Cavenderiaceae</taxon>
        <taxon>Cavenderia</taxon>
    </lineage>
</organism>
<dbReference type="Pfam" id="PF02214">
    <property type="entry name" value="BTB_2"/>
    <property type="match status" value="4"/>
</dbReference>
<dbReference type="SMART" id="SM00584">
    <property type="entry name" value="TLDc"/>
    <property type="match status" value="2"/>
</dbReference>
<dbReference type="Pfam" id="PF07534">
    <property type="entry name" value="TLD"/>
    <property type="match status" value="3"/>
</dbReference>
<evidence type="ECO:0000256" key="2">
    <source>
        <dbReference type="SAM" id="MobiDB-lite"/>
    </source>
</evidence>
<keyword evidence="3" id="KW-0812">Transmembrane</keyword>
<feature type="domain" description="BTB" evidence="4">
    <location>
        <begin position="836"/>
        <end position="914"/>
    </location>
</feature>
<evidence type="ECO:0000259" key="5">
    <source>
        <dbReference type="PROSITE" id="PS51886"/>
    </source>
</evidence>
<proteinExistence type="predicted"/>
<evidence type="ECO:0000313" key="6">
    <source>
        <dbReference type="EMBL" id="EGG20238.1"/>
    </source>
</evidence>
<dbReference type="InterPro" id="IPR006571">
    <property type="entry name" value="TLDc_dom"/>
</dbReference>
<feature type="domain" description="TLDc" evidence="5">
    <location>
        <begin position="474"/>
        <end position="647"/>
    </location>
</feature>
<dbReference type="InterPro" id="IPR045068">
    <property type="entry name" value="BACURD1-3"/>
</dbReference>
<name>F4PW74_CACFS</name>
<feature type="coiled-coil region" evidence="1">
    <location>
        <begin position="344"/>
        <end position="371"/>
    </location>
</feature>
<dbReference type="KEGG" id="dfa:DFA_07360"/>
<dbReference type="InterPro" id="IPR003131">
    <property type="entry name" value="T1-type_BTB"/>
</dbReference>
<dbReference type="RefSeq" id="XP_004367221.1">
    <property type="nucleotide sequence ID" value="XM_004367164.1"/>
</dbReference>
<dbReference type="Proteomes" id="UP000007797">
    <property type="component" value="Unassembled WGS sequence"/>
</dbReference>
<dbReference type="AlphaFoldDB" id="F4PW74"/>
<evidence type="ECO:0000256" key="1">
    <source>
        <dbReference type="SAM" id="Coils"/>
    </source>
</evidence>
<accession>F4PW74</accession>
<dbReference type="PROSITE" id="PS50097">
    <property type="entry name" value="BTB"/>
    <property type="match status" value="3"/>
</dbReference>
<sequence length="1060" mass="120233">MLNQEKLKLGQIATLLQEVVDGYKAQFKELEDEIEEIRKTKESLLDVKKVIDVSLIPDPITLNIGGIKFQTSKATLTRIKGSYFDVMLSGEVDIKSTTNDKSNSFFIDRDGTHFRYILNYLRDGDSSIFPQDFRSEINRELVFYKLIESLPCPTTLIESAHVEVINNWIGTSKVRDLIYKGTRDGFLASKFHSLCDGKGETITLIKSSDGNVFGGYNSQSWNSDGEYYGDNKCFIFTIINKQGLLPTKYLPKHVAKHLVFGHAGYGPSFGSGHDIYISDQCNNNQSSYQNFPYSYEDTTGKGKATFASGYQFKVDEIETFIHINMLDQEKIKINQISTLLQEVEKGYKDEIINLENQVEVIKKTKESLEETKKVIDVSLISDPITLNIGGIKFQTSKATLTRIKASYFDVMLSGQVDIKSTTNDQSNTFFIDRDGTHFRYILNYLRDDDLSIFPQDLKSEINRELVFYKLLLPTEMDSKLIDSTQLEIIKNWIGTSKTLNLVYRGTRDGFQASKFHSLCDGKGETVTLIKSTDGNVFGGYNSQSWNTNNTFYGDNKCFIFTIINKQGLHPTKYIPSGVNSNYAVGSAGYGPVFGSSYDILISDQCNSNQSSYQNFPSTYSDTTGKGKSTLTPTYNFKVDEIEIFLHVHMCDFFIKQNSLSFNLGLITFIISTRSITTRNNNLGQIATLLQEVVDCYKAQFKELEDEIEEIRKTKESLLDVKKVIEVSLISDPITLNIGGIKFQTSKATLTRIKASYFDVMLSGQVDIKSTTNDQSNTFFVDSHLNMLDQERVKINQISTLLQEVEQGYKDELIDLENEIKDMKKKKESLEETKKAIDVSLISDPITLNIGGIKFQTSKSTLTRIKGSYFDVMLSGQVDIKSTNNDKLNSFLLIDGTHFRYILSYLRDGYLPVIPQGFKLDGTRDGFQASKFHSLCNDRGETVTLIKSSDGNVFGGYNSQSWNSDEEYSGDNKCFIFTIINKQGVEPTKYIPRQGNPVKIILKKHVPLNTILFIWAITFNLIHCSFTTMTFYFIQIDEEREEDDEGVEEDEKNEVEVINYR</sequence>
<dbReference type="EMBL" id="GL883013">
    <property type="protein sequence ID" value="EGG20238.1"/>
    <property type="molecule type" value="Genomic_DNA"/>
</dbReference>
<dbReference type="SUPFAM" id="SSF54695">
    <property type="entry name" value="POZ domain"/>
    <property type="match status" value="4"/>
</dbReference>
<dbReference type="PANTHER" id="PTHR11145:SF8">
    <property type="entry name" value="RE57120P"/>
    <property type="match status" value="1"/>
</dbReference>
<feature type="region of interest" description="Disordered" evidence="2">
    <location>
        <begin position="1041"/>
        <end position="1060"/>
    </location>
</feature>
<gene>
    <name evidence="6" type="ORF">DFA_07360</name>
</gene>
<keyword evidence="3" id="KW-0472">Membrane</keyword>